<dbReference type="CDD" id="cd06170">
    <property type="entry name" value="LuxR_C_like"/>
    <property type="match status" value="1"/>
</dbReference>
<feature type="domain" description="Response regulatory" evidence="5">
    <location>
        <begin position="3"/>
        <end position="118"/>
    </location>
</feature>
<keyword evidence="7" id="KW-1185">Reference proteome</keyword>
<sequence>MTRLLMADDHHLVRDGLKRIFDCFDDVEIVAEATSGEEVLAAVKQQKFDLVLLDVNLPGLHGADLVTQVSEQSQLPILMLSMFNDLQVVKRMLRAGASGYITKDSSPDELIDAVRKVAAGGKYLARDLAEKIAFEASTPANSDPHEALTEREMTILSMLAKGVKMKEIAADLGISNKTVSAHKARIMQKMQIGNDAKLMQYAVTHGLV</sequence>
<accession>A0A2R5F3I5</accession>
<dbReference type="PANTHER" id="PTHR43214:SF43">
    <property type="entry name" value="TWO-COMPONENT RESPONSE REGULATOR"/>
    <property type="match status" value="1"/>
</dbReference>
<comment type="caution">
    <text evidence="6">The sequence shown here is derived from an EMBL/GenBank/DDBJ whole genome shotgun (WGS) entry which is preliminary data.</text>
</comment>
<dbReference type="Pfam" id="PF00196">
    <property type="entry name" value="GerE"/>
    <property type="match status" value="1"/>
</dbReference>
<dbReference type="AlphaFoldDB" id="A0A2R5F3I5"/>
<organism evidence="6 7">
    <name type="scientific">Novimethylophilus kurashikiensis</name>
    <dbReference type="NCBI Taxonomy" id="1825523"/>
    <lineage>
        <taxon>Bacteria</taxon>
        <taxon>Pseudomonadati</taxon>
        <taxon>Pseudomonadota</taxon>
        <taxon>Betaproteobacteria</taxon>
        <taxon>Nitrosomonadales</taxon>
        <taxon>Methylophilaceae</taxon>
        <taxon>Novimethylophilus</taxon>
    </lineage>
</organism>
<dbReference type="InterPro" id="IPR058245">
    <property type="entry name" value="NreC/VraR/RcsB-like_REC"/>
</dbReference>
<dbReference type="OrthoDB" id="9780593at2"/>
<dbReference type="Pfam" id="PF00072">
    <property type="entry name" value="Response_reg"/>
    <property type="match status" value="1"/>
</dbReference>
<keyword evidence="2" id="KW-0238">DNA-binding</keyword>
<proteinExistence type="predicted"/>
<dbReference type="SUPFAM" id="SSF52172">
    <property type="entry name" value="CheY-like"/>
    <property type="match status" value="1"/>
</dbReference>
<reference evidence="6 7" key="1">
    <citation type="journal article" date="2018" name="Environ. Microbiol.">
        <title>Isolation and genomic characterization of Novimethylophilus kurashikiensis gen. nov. sp. nov., a new lanthanide-dependent methylotrophic species of Methylophilaceae.</title>
        <authorList>
            <person name="Lv H."/>
            <person name="Sahin N."/>
            <person name="Tani A."/>
        </authorList>
    </citation>
    <scope>NUCLEOTIDE SEQUENCE [LARGE SCALE GENOMIC DNA]</scope>
    <source>
        <strain evidence="6 7">La2-4</strain>
    </source>
</reference>
<dbReference type="InterPro" id="IPR001789">
    <property type="entry name" value="Sig_transdc_resp-reg_receiver"/>
</dbReference>
<dbReference type="CDD" id="cd17535">
    <property type="entry name" value="REC_NarL-like"/>
    <property type="match status" value="1"/>
</dbReference>
<dbReference type="PANTHER" id="PTHR43214">
    <property type="entry name" value="TWO-COMPONENT RESPONSE REGULATOR"/>
    <property type="match status" value="1"/>
</dbReference>
<name>A0A2R5F3I5_9PROT</name>
<dbReference type="SMART" id="SM00421">
    <property type="entry name" value="HTH_LUXR"/>
    <property type="match status" value="1"/>
</dbReference>
<evidence type="ECO:0000256" key="2">
    <source>
        <dbReference type="ARBA" id="ARBA00023125"/>
    </source>
</evidence>
<evidence type="ECO:0000259" key="4">
    <source>
        <dbReference type="PROSITE" id="PS50043"/>
    </source>
</evidence>
<gene>
    <name evidence="6" type="ORF">NMK_0200</name>
</gene>
<evidence type="ECO:0000259" key="5">
    <source>
        <dbReference type="PROSITE" id="PS50110"/>
    </source>
</evidence>
<dbReference type="Gene3D" id="3.40.50.2300">
    <property type="match status" value="1"/>
</dbReference>
<dbReference type="GO" id="GO:0000160">
    <property type="term" value="P:phosphorelay signal transduction system"/>
    <property type="evidence" value="ECO:0007669"/>
    <property type="project" value="InterPro"/>
</dbReference>
<dbReference type="InterPro" id="IPR011006">
    <property type="entry name" value="CheY-like_superfamily"/>
</dbReference>
<dbReference type="PROSITE" id="PS50043">
    <property type="entry name" value="HTH_LUXR_2"/>
    <property type="match status" value="1"/>
</dbReference>
<dbReference type="PROSITE" id="PS50110">
    <property type="entry name" value="RESPONSE_REGULATORY"/>
    <property type="match status" value="1"/>
</dbReference>
<dbReference type="SUPFAM" id="SSF46894">
    <property type="entry name" value="C-terminal effector domain of the bipartite response regulators"/>
    <property type="match status" value="1"/>
</dbReference>
<feature type="domain" description="HTH luxR-type" evidence="4">
    <location>
        <begin position="141"/>
        <end position="206"/>
    </location>
</feature>
<dbReference type="PRINTS" id="PR00038">
    <property type="entry name" value="HTHLUXR"/>
</dbReference>
<evidence type="ECO:0000313" key="6">
    <source>
        <dbReference type="EMBL" id="GBG12669.1"/>
    </source>
</evidence>
<dbReference type="InterPro" id="IPR016032">
    <property type="entry name" value="Sig_transdc_resp-reg_C-effctor"/>
</dbReference>
<dbReference type="InterPro" id="IPR000792">
    <property type="entry name" value="Tscrpt_reg_LuxR_C"/>
</dbReference>
<dbReference type="GO" id="GO:0003677">
    <property type="term" value="F:DNA binding"/>
    <property type="evidence" value="ECO:0007669"/>
    <property type="project" value="UniProtKB-KW"/>
</dbReference>
<dbReference type="SMART" id="SM00448">
    <property type="entry name" value="REC"/>
    <property type="match status" value="1"/>
</dbReference>
<feature type="modified residue" description="4-aspartylphosphate" evidence="3">
    <location>
        <position position="54"/>
    </location>
</feature>
<evidence type="ECO:0000256" key="1">
    <source>
        <dbReference type="ARBA" id="ARBA00022553"/>
    </source>
</evidence>
<keyword evidence="1 3" id="KW-0597">Phosphoprotein</keyword>
<dbReference type="InterPro" id="IPR039420">
    <property type="entry name" value="WalR-like"/>
</dbReference>
<evidence type="ECO:0000313" key="7">
    <source>
        <dbReference type="Proteomes" id="UP000245081"/>
    </source>
</evidence>
<evidence type="ECO:0000256" key="3">
    <source>
        <dbReference type="PROSITE-ProRule" id="PRU00169"/>
    </source>
</evidence>
<dbReference type="Proteomes" id="UP000245081">
    <property type="component" value="Unassembled WGS sequence"/>
</dbReference>
<dbReference type="EMBL" id="BDOQ01000001">
    <property type="protein sequence ID" value="GBG12669.1"/>
    <property type="molecule type" value="Genomic_DNA"/>
</dbReference>
<protein>
    <submittedName>
        <fullName evidence="6">LuxR family transcriptional regulator</fullName>
    </submittedName>
</protein>
<dbReference type="GO" id="GO:0006355">
    <property type="term" value="P:regulation of DNA-templated transcription"/>
    <property type="evidence" value="ECO:0007669"/>
    <property type="project" value="InterPro"/>
</dbReference>
<dbReference type="RefSeq" id="WP_109013892.1">
    <property type="nucleotide sequence ID" value="NZ_BDOQ01000001.1"/>
</dbReference>